<evidence type="ECO:0000313" key="1">
    <source>
        <dbReference type="EMBL" id="KJV34736.1"/>
    </source>
</evidence>
<evidence type="ECO:0000313" key="2">
    <source>
        <dbReference type="Proteomes" id="UP000033651"/>
    </source>
</evidence>
<dbReference type="EMBL" id="JZRB01000018">
    <property type="protein sequence ID" value="KJV34736.1"/>
    <property type="molecule type" value="Genomic_DNA"/>
</dbReference>
<proteinExistence type="predicted"/>
<dbReference type="OrthoDB" id="7595390at2"/>
<reference evidence="1 2" key="1">
    <citation type="submission" date="2015-03" db="EMBL/GenBank/DDBJ databases">
        <title>Draft genome sequence of Luteibacter yeojuensis strain SU11.</title>
        <authorList>
            <person name="Sulaiman J."/>
            <person name="Priya K."/>
            <person name="Chan K.-G."/>
        </authorList>
    </citation>
    <scope>NUCLEOTIDE SEQUENCE [LARGE SCALE GENOMIC DNA]</scope>
    <source>
        <strain evidence="1 2">SU11</strain>
    </source>
</reference>
<dbReference type="AlphaFoldDB" id="A0A0F3KUA2"/>
<organism evidence="1 2">
    <name type="scientific">Luteibacter yeojuensis</name>
    <dbReference type="NCBI Taxonomy" id="345309"/>
    <lineage>
        <taxon>Bacteria</taxon>
        <taxon>Pseudomonadati</taxon>
        <taxon>Pseudomonadota</taxon>
        <taxon>Gammaproteobacteria</taxon>
        <taxon>Lysobacterales</taxon>
        <taxon>Rhodanobacteraceae</taxon>
        <taxon>Luteibacter</taxon>
    </lineage>
</organism>
<comment type="caution">
    <text evidence="1">The sequence shown here is derived from an EMBL/GenBank/DDBJ whole genome shotgun (WGS) entry which is preliminary data.</text>
</comment>
<keyword evidence="2" id="KW-1185">Reference proteome</keyword>
<accession>A0A0F3KUA2</accession>
<gene>
    <name evidence="1" type="ORF">VI08_09050</name>
</gene>
<dbReference type="RefSeq" id="WP_045829260.1">
    <property type="nucleotide sequence ID" value="NZ_JZRB01000018.1"/>
</dbReference>
<protein>
    <submittedName>
        <fullName evidence="1">Uncharacterized protein</fullName>
    </submittedName>
</protein>
<sequence length="109" mass="11749">MERVLVVAYRPKEGKREELLTLLASQHTHARSRGALGERRPLLCEATNGEVVFIAALAAGSPVDALFEDEVFQDINARIASIATVTPIRTIGEASATFMDLAMLPTRGG</sequence>
<name>A0A0F3KUA2_9GAMM</name>
<dbReference type="Proteomes" id="UP000033651">
    <property type="component" value="Unassembled WGS sequence"/>
</dbReference>
<dbReference type="PATRIC" id="fig|345309.4.peg.1029"/>